<dbReference type="EMBL" id="JASZZN010000003">
    <property type="protein sequence ID" value="MDM4014614.1"/>
    <property type="molecule type" value="Genomic_DNA"/>
</dbReference>
<feature type="compositionally biased region" description="Low complexity" evidence="1">
    <location>
        <begin position="87"/>
        <end position="103"/>
    </location>
</feature>
<name>A0ABT7PEA4_9BACT</name>
<reference evidence="2 3" key="1">
    <citation type="submission" date="2023-06" db="EMBL/GenBank/DDBJ databases">
        <title>Roseiconus lacunae JC819 isolated from Gulf of Mannar region, Tamil Nadu.</title>
        <authorList>
            <person name="Pk S."/>
            <person name="Ch S."/>
            <person name="Ch V.R."/>
        </authorList>
    </citation>
    <scope>NUCLEOTIDE SEQUENCE [LARGE SCALE GENOMIC DNA]</scope>
    <source>
        <strain evidence="2 3">JC819</strain>
    </source>
</reference>
<evidence type="ECO:0000256" key="1">
    <source>
        <dbReference type="SAM" id="MobiDB-lite"/>
    </source>
</evidence>
<feature type="compositionally biased region" description="Polar residues" evidence="1">
    <location>
        <begin position="115"/>
        <end position="133"/>
    </location>
</feature>
<feature type="region of interest" description="Disordered" evidence="1">
    <location>
        <begin position="72"/>
        <end position="147"/>
    </location>
</feature>
<evidence type="ECO:0000313" key="2">
    <source>
        <dbReference type="EMBL" id="MDM4014614.1"/>
    </source>
</evidence>
<keyword evidence="3" id="KW-1185">Reference proteome</keyword>
<sequence>MQSIGSSGLLEAYRSQYENPRITQSVTRQVGYRAAIESPQVAQASSGGNAFAQHRSHPAVQRTVWMQQMGMPDTGMPSAGGQPMSSPGAALPNAALPGTPNAGLPADNLPESMPFTETTPRSLPSPQPTSTLAGNMAVPSPSDTAPMDAPSLRTNSFARMDNCNLITPPSQYMAASVYGGCGSVAPMGYAVVAPTSLPAEIAAPATMPPLTTTVPVATAPPTIATAVPSAAAPARALVSFGQERLMVQVGQGLWGQPVAYVPGQSVRNWLRYFSP</sequence>
<comment type="caution">
    <text evidence="2">The sequence shown here is derived from an EMBL/GenBank/DDBJ whole genome shotgun (WGS) entry which is preliminary data.</text>
</comment>
<organism evidence="2 3">
    <name type="scientific">Roseiconus lacunae</name>
    <dbReference type="NCBI Taxonomy" id="2605694"/>
    <lineage>
        <taxon>Bacteria</taxon>
        <taxon>Pseudomonadati</taxon>
        <taxon>Planctomycetota</taxon>
        <taxon>Planctomycetia</taxon>
        <taxon>Pirellulales</taxon>
        <taxon>Pirellulaceae</taxon>
        <taxon>Roseiconus</taxon>
    </lineage>
</organism>
<evidence type="ECO:0000313" key="3">
    <source>
        <dbReference type="Proteomes" id="UP001239462"/>
    </source>
</evidence>
<accession>A0ABT7PEA4</accession>
<dbReference type="Proteomes" id="UP001239462">
    <property type="component" value="Unassembled WGS sequence"/>
</dbReference>
<dbReference type="RefSeq" id="WP_289162298.1">
    <property type="nucleotide sequence ID" value="NZ_JASZZN010000003.1"/>
</dbReference>
<gene>
    <name evidence="2" type="ORF">QTN89_04165</name>
</gene>
<protein>
    <submittedName>
        <fullName evidence="2">Uncharacterized protein</fullName>
    </submittedName>
</protein>
<proteinExistence type="predicted"/>